<dbReference type="AlphaFoldDB" id="I0R9G1"/>
<name>I0R9G1_9FIRM</name>
<reference evidence="1 2" key="1">
    <citation type="submission" date="2012-03" db="EMBL/GenBank/DDBJ databases">
        <authorList>
            <person name="Durkin A.S."/>
            <person name="McCorrison J."/>
            <person name="Torralba M."/>
            <person name="Gillis M."/>
            <person name="Methe B."/>
            <person name="Sutton G."/>
            <person name="Nelson K.E."/>
        </authorList>
    </citation>
    <scope>NUCLEOTIDE SEQUENCE [LARGE SCALE GENOMIC DNA]</scope>
    <source>
        <strain evidence="1 2">F0468</strain>
    </source>
</reference>
<protein>
    <submittedName>
        <fullName evidence="1">Uncharacterized protein</fullName>
    </submittedName>
</protein>
<accession>I0R9G1</accession>
<organism evidence="1 2">
    <name type="scientific">Lachnoanaerobaculum saburreum F0468</name>
    <dbReference type="NCBI Taxonomy" id="1095750"/>
    <lineage>
        <taxon>Bacteria</taxon>
        <taxon>Bacillati</taxon>
        <taxon>Bacillota</taxon>
        <taxon>Clostridia</taxon>
        <taxon>Lachnospirales</taxon>
        <taxon>Lachnospiraceae</taxon>
        <taxon>Lachnoanaerobaculum</taxon>
    </lineage>
</organism>
<gene>
    <name evidence="1" type="ORF">HMPREF9970_0972</name>
</gene>
<comment type="caution">
    <text evidence="1">The sequence shown here is derived from an EMBL/GenBank/DDBJ whole genome shotgun (WGS) entry which is preliminary data.</text>
</comment>
<sequence>MVFTNFFSQSFKNNDFALFHYRTDKETLLWMIYMIISGYFKYDDSDELTNDPMFKEVLNKDTLAS</sequence>
<dbReference type="Proteomes" id="UP000005039">
    <property type="component" value="Unassembled WGS sequence"/>
</dbReference>
<proteinExistence type="predicted"/>
<keyword evidence="2" id="KW-1185">Reference proteome</keyword>
<evidence type="ECO:0000313" key="1">
    <source>
        <dbReference type="EMBL" id="EIC96319.1"/>
    </source>
</evidence>
<dbReference type="EMBL" id="AJGH01000046">
    <property type="protein sequence ID" value="EIC96319.1"/>
    <property type="molecule type" value="Genomic_DNA"/>
</dbReference>
<evidence type="ECO:0000313" key="2">
    <source>
        <dbReference type="Proteomes" id="UP000005039"/>
    </source>
</evidence>